<dbReference type="Proteomes" id="UP001575105">
    <property type="component" value="Unassembled WGS sequence"/>
</dbReference>
<protein>
    <submittedName>
        <fullName evidence="1">Uncharacterized protein</fullName>
    </submittedName>
</protein>
<evidence type="ECO:0000313" key="2">
    <source>
        <dbReference type="Proteomes" id="UP001575105"/>
    </source>
</evidence>
<reference evidence="1 2" key="1">
    <citation type="submission" date="2024-08" db="EMBL/GenBank/DDBJ databases">
        <title>Whole-genome sequencing of halo(alkali)philic microorganisms from hypersaline lakes.</title>
        <authorList>
            <person name="Sorokin D.Y."/>
            <person name="Merkel A.Y."/>
            <person name="Messina E."/>
            <person name="Yakimov M."/>
        </authorList>
    </citation>
    <scope>NUCLEOTIDE SEQUENCE [LARGE SCALE GENOMIC DNA]</scope>
    <source>
        <strain evidence="1 2">AB-hyl4</strain>
    </source>
</reference>
<proteinExistence type="predicted"/>
<name>A0ABV4U713_9BACT</name>
<evidence type="ECO:0000313" key="1">
    <source>
        <dbReference type="EMBL" id="MFA9478619.1"/>
    </source>
</evidence>
<accession>A0ABV4U713</accession>
<keyword evidence="2" id="KW-1185">Reference proteome</keyword>
<organism evidence="1 2">
    <name type="scientific">Natronomicrosphaera hydrolytica</name>
    <dbReference type="NCBI Taxonomy" id="3242702"/>
    <lineage>
        <taxon>Bacteria</taxon>
        <taxon>Pseudomonadati</taxon>
        <taxon>Planctomycetota</taxon>
        <taxon>Phycisphaerae</taxon>
        <taxon>Phycisphaerales</taxon>
        <taxon>Phycisphaeraceae</taxon>
        <taxon>Natronomicrosphaera</taxon>
    </lineage>
</organism>
<dbReference type="RefSeq" id="WP_425345545.1">
    <property type="nucleotide sequence ID" value="NZ_JBGUBD010000005.1"/>
</dbReference>
<dbReference type="EMBL" id="JBGUBD010000005">
    <property type="protein sequence ID" value="MFA9478619.1"/>
    <property type="molecule type" value="Genomic_DNA"/>
</dbReference>
<sequence>MSKQQMIEAIRERNRSVSSEYLVKFDERALQNYLRRLTDVLGHRGRESRWVREGGDRAVVTRTAV</sequence>
<comment type="caution">
    <text evidence="1">The sequence shown here is derived from an EMBL/GenBank/DDBJ whole genome shotgun (WGS) entry which is preliminary data.</text>
</comment>
<gene>
    <name evidence="1" type="ORF">ACERK3_09960</name>
</gene>